<dbReference type="EMBL" id="GBXM01024170">
    <property type="protein sequence ID" value="JAH84407.1"/>
    <property type="molecule type" value="Transcribed_RNA"/>
</dbReference>
<evidence type="ECO:0000313" key="1">
    <source>
        <dbReference type="EMBL" id="JAH84407.1"/>
    </source>
</evidence>
<dbReference type="AlphaFoldDB" id="A0A0E9W230"/>
<protein>
    <submittedName>
        <fullName evidence="1">Uncharacterized protein</fullName>
    </submittedName>
</protein>
<sequence length="35" mass="4281">MFCVIRMCFGFVLNNASSTNFPKMGHYYYYYYFCV</sequence>
<organism evidence="1">
    <name type="scientific">Anguilla anguilla</name>
    <name type="common">European freshwater eel</name>
    <name type="synonym">Muraena anguilla</name>
    <dbReference type="NCBI Taxonomy" id="7936"/>
    <lineage>
        <taxon>Eukaryota</taxon>
        <taxon>Metazoa</taxon>
        <taxon>Chordata</taxon>
        <taxon>Craniata</taxon>
        <taxon>Vertebrata</taxon>
        <taxon>Euteleostomi</taxon>
        <taxon>Actinopterygii</taxon>
        <taxon>Neopterygii</taxon>
        <taxon>Teleostei</taxon>
        <taxon>Anguilliformes</taxon>
        <taxon>Anguillidae</taxon>
        <taxon>Anguilla</taxon>
    </lineage>
</organism>
<name>A0A0E9W230_ANGAN</name>
<reference evidence="1" key="2">
    <citation type="journal article" date="2015" name="Fish Shellfish Immunol.">
        <title>Early steps in the European eel (Anguilla anguilla)-Vibrio vulnificus interaction in the gills: Role of the RtxA13 toxin.</title>
        <authorList>
            <person name="Callol A."/>
            <person name="Pajuelo D."/>
            <person name="Ebbesson L."/>
            <person name="Teles M."/>
            <person name="MacKenzie S."/>
            <person name="Amaro C."/>
        </authorList>
    </citation>
    <scope>NUCLEOTIDE SEQUENCE</scope>
</reference>
<proteinExistence type="predicted"/>
<reference evidence="1" key="1">
    <citation type="submission" date="2014-11" db="EMBL/GenBank/DDBJ databases">
        <authorList>
            <person name="Amaro Gonzalez C."/>
        </authorList>
    </citation>
    <scope>NUCLEOTIDE SEQUENCE</scope>
</reference>
<accession>A0A0E9W230</accession>